<dbReference type="GO" id="GO:0046872">
    <property type="term" value="F:metal ion binding"/>
    <property type="evidence" value="ECO:0007669"/>
    <property type="project" value="UniProtKB-KW"/>
</dbReference>
<protein>
    <recommendedName>
        <fullName evidence="5">5-formyltetrahydrofolate cyclo-ligase</fullName>
        <ecNumber evidence="5">6.3.3.2</ecNumber>
    </recommendedName>
</protein>
<dbReference type="SUPFAM" id="SSF100950">
    <property type="entry name" value="NagB/RpiA/CoA transferase-like"/>
    <property type="match status" value="1"/>
</dbReference>
<gene>
    <name evidence="6" type="ORF">WQ57_24995</name>
</gene>
<dbReference type="OrthoDB" id="9801938at2"/>
<keyword evidence="5" id="KW-0460">Magnesium</keyword>
<comment type="catalytic activity">
    <reaction evidence="5">
        <text>(6S)-5-formyl-5,6,7,8-tetrahydrofolate + ATP = (6R)-5,10-methenyltetrahydrofolate + ADP + phosphate</text>
        <dbReference type="Rhea" id="RHEA:10488"/>
        <dbReference type="ChEBI" id="CHEBI:30616"/>
        <dbReference type="ChEBI" id="CHEBI:43474"/>
        <dbReference type="ChEBI" id="CHEBI:57455"/>
        <dbReference type="ChEBI" id="CHEBI:57457"/>
        <dbReference type="ChEBI" id="CHEBI:456216"/>
        <dbReference type="EC" id="6.3.3.2"/>
    </reaction>
</comment>
<comment type="cofactor">
    <cofactor evidence="5">
        <name>Mg(2+)</name>
        <dbReference type="ChEBI" id="CHEBI:18420"/>
    </cofactor>
</comment>
<keyword evidence="7" id="KW-1185">Reference proteome</keyword>
<evidence type="ECO:0000256" key="5">
    <source>
        <dbReference type="RuleBase" id="RU361279"/>
    </source>
</evidence>
<reference evidence="6 7" key="1">
    <citation type="submission" date="2015-04" db="EMBL/GenBank/DDBJ databases">
        <title>Taxonomic description and genome sequence of Bacillus campisalis sp. nov., a novel member of the genus Bacillus isolated from solar saltern.</title>
        <authorList>
            <person name="Mathan Kumar R."/>
            <person name="Kaur G."/>
            <person name="Kumar A."/>
            <person name="Singh N.K."/>
            <person name="Kaur N."/>
            <person name="Kumar N."/>
            <person name="Mayilraj S."/>
        </authorList>
    </citation>
    <scope>NUCLEOTIDE SEQUENCE [LARGE SCALE GENOMIC DNA]</scope>
    <source>
        <strain evidence="6 7">SA2-6</strain>
    </source>
</reference>
<dbReference type="EMBL" id="LAYY01000101">
    <property type="protein sequence ID" value="KKK33189.1"/>
    <property type="molecule type" value="Genomic_DNA"/>
</dbReference>
<dbReference type="Gene3D" id="3.40.50.10420">
    <property type="entry name" value="NagB/RpiA/CoA transferase-like"/>
    <property type="match status" value="1"/>
</dbReference>
<keyword evidence="2 4" id="KW-0547">Nucleotide-binding</keyword>
<dbReference type="Proteomes" id="UP000034166">
    <property type="component" value="Unassembled WGS sequence"/>
</dbReference>
<dbReference type="GO" id="GO:0030272">
    <property type="term" value="F:5-formyltetrahydrofolate cyclo-ligase activity"/>
    <property type="evidence" value="ECO:0007669"/>
    <property type="project" value="UniProtKB-EC"/>
</dbReference>
<sequence>MDSKRQFREKVKSQLDSLSFPMYQDLSFQVACQLYKDKAWKEAKTIGITVSRQPEVDTFQIIRKAWEEGKVVAIPKCLPEKKELVFRSLNRFSQLEMVYSGLYEPIPAETAEVPVGKIDLMIVPGLAFTPSGYRLGFGGGYYDRLLANYAGESISLAFQLQVFPELPIEMHDIPVARVITEEGQVPGENGA</sequence>
<keyword evidence="3 4" id="KW-0067">ATP-binding</keyword>
<accession>A0A0M2SEM5</accession>
<comment type="caution">
    <text evidence="6">The sequence shown here is derived from an EMBL/GenBank/DDBJ whole genome shotgun (WGS) entry which is preliminary data.</text>
</comment>
<evidence type="ECO:0000313" key="6">
    <source>
        <dbReference type="EMBL" id="KKK33189.1"/>
    </source>
</evidence>
<proteinExistence type="inferred from homology"/>
<dbReference type="PANTHER" id="PTHR23407:SF1">
    <property type="entry name" value="5-FORMYLTETRAHYDROFOLATE CYCLO-LIGASE"/>
    <property type="match status" value="1"/>
</dbReference>
<dbReference type="PANTHER" id="PTHR23407">
    <property type="entry name" value="ATPASE INHIBITOR/5-FORMYLTETRAHYDROFOLATE CYCLO-LIGASE"/>
    <property type="match status" value="1"/>
</dbReference>
<evidence type="ECO:0000256" key="4">
    <source>
        <dbReference type="PIRSR" id="PIRSR006806-1"/>
    </source>
</evidence>
<dbReference type="GO" id="GO:0009396">
    <property type="term" value="P:folic acid-containing compound biosynthetic process"/>
    <property type="evidence" value="ECO:0007669"/>
    <property type="project" value="TreeGrafter"/>
</dbReference>
<dbReference type="InterPro" id="IPR024185">
    <property type="entry name" value="FTHF_cligase-like_sf"/>
</dbReference>
<feature type="binding site" evidence="4">
    <location>
        <position position="50"/>
    </location>
    <ligand>
        <name>substrate</name>
    </ligand>
</feature>
<dbReference type="PATRIC" id="fig|1408103.3.peg.5393"/>
<comment type="similarity">
    <text evidence="1 5">Belongs to the 5-formyltetrahydrofolate cyclo-ligase family.</text>
</comment>
<evidence type="ECO:0000313" key="7">
    <source>
        <dbReference type="Proteomes" id="UP000034166"/>
    </source>
</evidence>
<organism evidence="6 7">
    <name type="scientific">Mesobacillus campisalis</name>
    <dbReference type="NCBI Taxonomy" id="1408103"/>
    <lineage>
        <taxon>Bacteria</taxon>
        <taxon>Bacillati</taxon>
        <taxon>Bacillota</taxon>
        <taxon>Bacilli</taxon>
        <taxon>Bacillales</taxon>
        <taxon>Bacillaceae</taxon>
        <taxon>Mesobacillus</taxon>
    </lineage>
</organism>
<dbReference type="InterPro" id="IPR002698">
    <property type="entry name" value="FTHF_cligase"/>
</dbReference>
<evidence type="ECO:0000256" key="3">
    <source>
        <dbReference type="ARBA" id="ARBA00022840"/>
    </source>
</evidence>
<dbReference type="Pfam" id="PF01812">
    <property type="entry name" value="5-FTHF_cyc-lig"/>
    <property type="match status" value="1"/>
</dbReference>
<dbReference type="InterPro" id="IPR037171">
    <property type="entry name" value="NagB/RpiA_transferase-like"/>
</dbReference>
<feature type="binding site" evidence="4">
    <location>
        <begin position="4"/>
        <end position="8"/>
    </location>
    <ligand>
        <name>ATP</name>
        <dbReference type="ChEBI" id="CHEBI:30616"/>
    </ligand>
</feature>
<name>A0A0M2SEM5_9BACI</name>
<dbReference type="NCBIfam" id="TIGR02727">
    <property type="entry name" value="MTHFS_bact"/>
    <property type="match status" value="1"/>
</dbReference>
<dbReference type="GO" id="GO:0005524">
    <property type="term" value="F:ATP binding"/>
    <property type="evidence" value="ECO:0007669"/>
    <property type="project" value="UniProtKB-KW"/>
</dbReference>
<dbReference type="RefSeq" id="WP_046526336.1">
    <property type="nucleotide sequence ID" value="NZ_LAYY01000101.1"/>
</dbReference>
<keyword evidence="5" id="KW-0479">Metal-binding</keyword>
<feature type="binding site" evidence="4">
    <location>
        <position position="55"/>
    </location>
    <ligand>
        <name>substrate</name>
    </ligand>
</feature>
<dbReference type="EC" id="6.3.3.2" evidence="5"/>
<evidence type="ECO:0000256" key="1">
    <source>
        <dbReference type="ARBA" id="ARBA00010638"/>
    </source>
</evidence>
<dbReference type="PIRSF" id="PIRSF006806">
    <property type="entry name" value="FTHF_cligase"/>
    <property type="match status" value="1"/>
</dbReference>
<feature type="binding site" evidence="4">
    <location>
        <begin position="134"/>
        <end position="142"/>
    </location>
    <ligand>
        <name>ATP</name>
        <dbReference type="ChEBI" id="CHEBI:30616"/>
    </ligand>
</feature>
<dbReference type="AlphaFoldDB" id="A0A0M2SEM5"/>
<dbReference type="GO" id="GO:0035999">
    <property type="term" value="P:tetrahydrofolate interconversion"/>
    <property type="evidence" value="ECO:0007669"/>
    <property type="project" value="TreeGrafter"/>
</dbReference>
<evidence type="ECO:0000256" key="2">
    <source>
        <dbReference type="ARBA" id="ARBA00022741"/>
    </source>
</evidence>